<evidence type="ECO:0000313" key="2">
    <source>
        <dbReference type="EMBL" id="ACH63981.1"/>
    </source>
</evidence>
<dbReference type="Proteomes" id="UP000001857">
    <property type="component" value="Chromosome II"/>
</dbReference>
<accession>B5EU85</accession>
<gene>
    <name evidence="2" type="ordered locus">VFMJ11_A0704</name>
</gene>
<feature type="chain" id="PRO_5002832839" evidence="1">
    <location>
        <begin position="26"/>
        <end position="230"/>
    </location>
</feature>
<keyword evidence="1" id="KW-0732">Signal</keyword>
<feature type="signal peptide" evidence="1">
    <location>
        <begin position="1"/>
        <end position="25"/>
    </location>
</feature>
<dbReference type="KEGG" id="vfm:VFMJ11_A0704"/>
<evidence type="ECO:0000256" key="1">
    <source>
        <dbReference type="SAM" id="SignalP"/>
    </source>
</evidence>
<name>B5EU85_ALIFM</name>
<reference evidence="2 3" key="2">
    <citation type="journal article" date="2009" name="Nature">
        <title>A single regulatory gene is sufficient to alter bacterial host range.</title>
        <authorList>
            <person name="Mandel M.J."/>
            <person name="Wollenberg M.S."/>
            <person name="Stabb E.V."/>
            <person name="Visick K.L."/>
            <person name="Ruby E.G."/>
        </authorList>
    </citation>
    <scope>NUCLEOTIDE SEQUENCE [LARGE SCALE GENOMIC DNA]</scope>
    <source>
        <strain evidence="2 3">MJ11</strain>
    </source>
</reference>
<dbReference type="RefSeq" id="WP_012535134.1">
    <property type="nucleotide sequence ID" value="NC_011186.1"/>
</dbReference>
<reference evidence="3" key="1">
    <citation type="submission" date="2008-08" db="EMBL/GenBank/DDBJ databases">
        <title>Complete sequence of Vibrio fischeri strain MJ11.</title>
        <authorList>
            <person name="Mandel M.J."/>
            <person name="Stabb E.V."/>
            <person name="Ruby E.G."/>
            <person name="Ferriera S."/>
            <person name="Johnson J."/>
            <person name="Kravitz S."/>
            <person name="Beeson K."/>
            <person name="Sutton G."/>
            <person name="Rogers Y.-H."/>
            <person name="Friedman R."/>
            <person name="Frazier M."/>
            <person name="Venter J.C."/>
        </authorList>
    </citation>
    <scope>NUCLEOTIDE SEQUENCE [LARGE SCALE GENOMIC DNA]</scope>
    <source>
        <strain evidence="3">MJ11</strain>
    </source>
</reference>
<organism evidence="2 3">
    <name type="scientific">Aliivibrio fischeri (strain MJ11)</name>
    <name type="common">Vibrio fischeri</name>
    <dbReference type="NCBI Taxonomy" id="388396"/>
    <lineage>
        <taxon>Bacteria</taxon>
        <taxon>Pseudomonadati</taxon>
        <taxon>Pseudomonadota</taxon>
        <taxon>Gammaproteobacteria</taxon>
        <taxon>Vibrionales</taxon>
        <taxon>Vibrionaceae</taxon>
        <taxon>Aliivibrio</taxon>
    </lineage>
</organism>
<dbReference type="HOGENOM" id="CLU_1204373_0_0_6"/>
<dbReference type="AlphaFoldDB" id="B5EU85"/>
<protein>
    <submittedName>
        <fullName evidence="2">Uncharacterized protein</fullName>
    </submittedName>
</protein>
<proteinExistence type="predicted"/>
<evidence type="ECO:0000313" key="3">
    <source>
        <dbReference type="Proteomes" id="UP000001857"/>
    </source>
</evidence>
<dbReference type="EMBL" id="CP001133">
    <property type="protein sequence ID" value="ACH63981.1"/>
    <property type="molecule type" value="Genomic_DNA"/>
</dbReference>
<sequence>MINKFKQQLATIIVSSFLLVPSTFANSPKDYSNIINTEKYTCIPPINAYVNDEVILGGKATFKEFIEVFPSNYADYVKMFHIAEVNRQDKQSQWCEGRYAISSDKMEDVMNHWTSLFTKKNAIQWYQITLSNLAGPFQIDNYPLLAQAMWNTLDKENLMLQLTALKTLPLSTQKILVNAYKLSPTDAPGAHGDRFLFTIKGIDTKEECKDEYCSYLQTLVDDKFKTIGHN</sequence>